<dbReference type="InterPro" id="IPR013424">
    <property type="entry name" value="Ice-binding_C"/>
</dbReference>
<evidence type="ECO:0000256" key="1">
    <source>
        <dbReference type="SAM" id="SignalP"/>
    </source>
</evidence>
<sequence length="298" mass="30999">MLTRIGLATVLALLTTTGAFAQTMRFNTSVGSFDMELNPNNDPNLQPLVDNIVAYIGLGKYHFSSVNRAADGNAGTADDFVLQMGGFMGFPTNPDFWATMNTSIEKLDDGVVVDADGDGQVDFSSISNTRGTVSLALQSGQPNSGTSSFFINLGDNNFLDSQGFVPFARISDMTTIDKIMQLNQRDLASELGQNGNLALSDVPITADGNIVVVKSVQVVNAASDFSFVGPIMNHLKQVAADEAAAAAAAQAALLAPPVDPLAAAAPPVSAVPEPSTVALGALGLLGAFLSSRRSRSAR</sequence>
<dbReference type="Pfam" id="PF00160">
    <property type="entry name" value="Pro_isomerase"/>
    <property type="match status" value="1"/>
</dbReference>
<dbReference type="EMBL" id="AP021861">
    <property type="protein sequence ID" value="BBO31304.1"/>
    <property type="molecule type" value="Genomic_DNA"/>
</dbReference>
<accession>A0A5K7X3R0</accession>
<feature type="domain" description="PPIase cyclophilin-type" evidence="2">
    <location>
        <begin position="24"/>
        <end position="186"/>
    </location>
</feature>
<organism evidence="4 5">
    <name type="scientific">Lacipirellula parvula</name>
    <dbReference type="NCBI Taxonomy" id="2650471"/>
    <lineage>
        <taxon>Bacteria</taxon>
        <taxon>Pseudomonadati</taxon>
        <taxon>Planctomycetota</taxon>
        <taxon>Planctomycetia</taxon>
        <taxon>Pirellulales</taxon>
        <taxon>Lacipirellulaceae</taxon>
        <taxon>Lacipirellula</taxon>
    </lineage>
</organism>
<feature type="chain" id="PRO_5024802236" description="Peptidylprolyl isomerase" evidence="1">
    <location>
        <begin position="22"/>
        <end position="298"/>
    </location>
</feature>
<name>A0A5K7X3R0_9BACT</name>
<gene>
    <name evidence="4" type="ORF">PLANPX_0916</name>
</gene>
<dbReference type="AlphaFoldDB" id="A0A5K7X3R0"/>
<dbReference type="Pfam" id="PF07589">
    <property type="entry name" value="PEP-CTERM"/>
    <property type="match status" value="1"/>
</dbReference>
<evidence type="ECO:0000313" key="4">
    <source>
        <dbReference type="EMBL" id="BBO31304.1"/>
    </source>
</evidence>
<feature type="domain" description="Ice-binding protein C-terminal" evidence="3">
    <location>
        <begin position="270"/>
        <end position="293"/>
    </location>
</feature>
<keyword evidence="5" id="KW-1185">Reference proteome</keyword>
<dbReference type="Proteomes" id="UP000326837">
    <property type="component" value="Chromosome"/>
</dbReference>
<keyword evidence="1" id="KW-0732">Signal</keyword>
<proteinExistence type="predicted"/>
<dbReference type="SUPFAM" id="SSF50891">
    <property type="entry name" value="Cyclophilin-like"/>
    <property type="match status" value="1"/>
</dbReference>
<evidence type="ECO:0000313" key="5">
    <source>
        <dbReference type="Proteomes" id="UP000326837"/>
    </source>
</evidence>
<evidence type="ECO:0008006" key="6">
    <source>
        <dbReference type="Google" id="ProtNLM"/>
    </source>
</evidence>
<evidence type="ECO:0000259" key="2">
    <source>
        <dbReference type="Pfam" id="PF00160"/>
    </source>
</evidence>
<dbReference type="InterPro" id="IPR029000">
    <property type="entry name" value="Cyclophilin-like_dom_sf"/>
</dbReference>
<evidence type="ECO:0000259" key="3">
    <source>
        <dbReference type="Pfam" id="PF07589"/>
    </source>
</evidence>
<dbReference type="InterPro" id="IPR002130">
    <property type="entry name" value="Cyclophilin-type_PPIase_dom"/>
</dbReference>
<dbReference type="KEGG" id="lpav:PLANPX_0916"/>
<reference evidence="5" key="1">
    <citation type="submission" date="2019-10" db="EMBL/GenBank/DDBJ databases">
        <title>Lacipirellula parvula gen. nov., sp. nov., representing a lineage of planctomycetes widespread in freshwater anoxic habitats, and description of the family Lacipirellulaceae.</title>
        <authorList>
            <person name="Dedysh S.N."/>
            <person name="Kulichevskaya I.S."/>
            <person name="Beletsky A.V."/>
            <person name="Rakitin A.L."/>
            <person name="Mardanov A.V."/>
            <person name="Ivanova A.A."/>
            <person name="Saltykova V.X."/>
            <person name="Rijpstra W.I.C."/>
            <person name="Sinninghe Damste J.S."/>
            <person name="Ravin N.V."/>
        </authorList>
    </citation>
    <scope>NUCLEOTIDE SEQUENCE [LARGE SCALE GENOMIC DNA]</scope>
    <source>
        <strain evidence="5">PX69</strain>
    </source>
</reference>
<dbReference type="RefSeq" id="WP_152101784.1">
    <property type="nucleotide sequence ID" value="NZ_AP021861.1"/>
</dbReference>
<dbReference type="NCBIfam" id="TIGR02595">
    <property type="entry name" value="PEP_CTERM"/>
    <property type="match status" value="1"/>
</dbReference>
<dbReference type="GO" id="GO:0003755">
    <property type="term" value="F:peptidyl-prolyl cis-trans isomerase activity"/>
    <property type="evidence" value="ECO:0007669"/>
    <property type="project" value="InterPro"/>
</dbReference>
<dbReference type="Gene3D" id="2.40.100.10">
    <property type="entry name" value="Cyclophilin-like"/>
    <property type="match status" value="1"/>
</dbReference>
<protein>
    <recommendedName>
        <fullName evidence="6">Peptidylprolyl isomerase</fullName>
    </recommendedName>
</protein>
<feature type="signal peptide" evidence="1">
    <location>
        <begin position="1"/>
        <end position="21"/>
    </location>
</feature>